<dbReference type="VEuPathDB" id="VectorBase:HLOH_044030"/>
<gene>
    <name evidence="2" type="ORF">HPB48_011234</name>
</gene>
<dbReference type="EMBL" id="JABSTR010000008">
    <property type="protein sequence ID" value="KAH9377584.1"/>
    <property type="molecule type" value="Genomic_DNA"/>
</dbReference>
<proteinExistence type="predicted"/>
<evidence type="ECO:0000313" key="2">
    <source>
        <dbReference type="EMBL" id="KAH9377584.1"/>
    </source>
</evidence>
<reference evidence="2 3" key="1">
    <citation type="journal article" date="2020" name="Cell">
        <title>Large-Scale Comparative Analyses of Tick Genomes Elucidate Their Genetic Diversity and Vector Capacities.</title>
        <authorList>
            <consortium name="Tick Genome and Microbiome Consortium (TIGMIC)"/>
            <person name="Jia N."/>
            <person name="Wang J."/>
            <person name="Shi W."/>
            <person name="Du L."/>
            <person name="Sun Y."/>
            <person name="Zhan W."/>
            <person name="Jiang J.F."/>
            <person name="Wang Q."/>
            <person name="Zhang B."/>
            <person name="Ji P."/>
            <person name="Bell-Sakyi L."/>
            <person name="Cui X.M."/>
            <person name="Yuan T.T."/>
            <person name="Jiang B.G."/>
            <person name="Yang W.F."/>
            <person name="Lam T.T."/>
            <person name="Chang Q.C."/>
            <person name="Ding S.J."/>
            <person name="Wang X.J."/>
            <person name="Zhu J.G."/>
            <person name="Ruan X.D."/>
            <person name="Zhao L."/>
            <person name="Wei J.T."/>
            <person name="Ye R.Z."/>
            <person name="Que T.C."/>
            <person name="Du C.H."/>
            <person name="Zhou Y.H."/>
            <person name="Cheng J.X."/>
            <person name="Dai P.F."/>
            <person name="Guo W.B."/>
            <person name="Han X.H."/>
            <person name="Huang E.J."/>
            <person name="Li L.F."/>
            <person name="Wei W."/>
            <person name="Gao Y.C."/>
            <person name="Liu J.Z."/>
            <person name="Shao H.Z."/>
            <person name="Wang X."/>
            <person name="Wang C.C."/>
            <person name="Yang T.C."/>
            <person name="Huo Q.B."/>
            <person name="Li W."/>
            <person name="Chen H.Y."/>
            <person name="Chen S.E."/>
            <person name="Zhou L.G."/>
            <person name="Ni X.B."/>
            <person name="Tian J.H."/>
            <person name="Sheng Y."/>
            <person name="Liu T."/>
            <person name="Pan Y.S."/>
            <person name="Xia L.Y."/>
            <person name="Li J."/>
            <person name="Zhao F."/>
            <person name="Cao W.C."/>
        </authorList>
    </citation>
    <scope>NUCLEOTIDE SEQUENCE [LARGE SCALE GENOMIC DNA]</scope>
    <source>
        <strain evidence="2">HaeL-2018</strain>
    </source>
</reference>
<protein>
    <submittedName>
        <fullName evidence="2">Uncharacterized protein</fullName>
    </submittedName>
</protein>
<organism evidence="2 3">
    <name type="scientific">Haemaphysalis longicornis</name>
    <name type="common">Bush tick</name>
    <dbReference type="NCBI Taxonomy" id="44386"/>
    <lineage>
        <taxon>Eukaryota</taxon>
        <taxon>Metazoa</taxon>
        <taxon>Ecdysozoa</taxon>
        <taxon>Arthropoda</taxon>
        <taxon>Chelicerata</taxon>
        <taxon>Arachnida</taxon>
        <taxon>Acari</taxon>
        <taxon>Parasitiformes</taxon>
        <taxon>Ixodida</taxon>
        <taxon>Ixodoidea</taxon>
        <taxon>Ixodidae</taxon>
        <taxon>Haemaphysalinae</taxon>
        <taxon>Haemaphysalis</taxon>
    </lineage>
</organism>
<name>A0A9J6GS81_HAELO</name>
<comment type="caution">
    <text evidence="2">The sequence shown here is derived from an EMBL/GenBank/DDBJ whole genome shotgun (WGS) entry which is preliminary data.</text>
</comment>
<evidence type="ECO:0000256" key="1">
    <source>
        <dbReference type="SAM" id="MobiDB-lite"/>
    </source>
</evidence>
<dbReference type="AlphaFoldDB" id="A0A9J6GS81"/>
<keyword evidence="3" id="KW-1185">Reference proteome</keyword>
<accession>A0A9J6GS81</accession>
<sequence length="153" mass="15970">MGGAARTAPLQDGAIGDAPAAANVPAQDEEDDPAPAKVPAEEHEVAQALLELSLGSRGVEGGLAACLLEKGVQVNTHSPEHKTSKLVDLLDPNSNVLAFTGLQYVSALQTIVSEVAAVDQINATLPVYNRVVLVLVRLKTCLPFTCLARHCLV</sequence>
<dbReference type="Proteomes" id="UP000821853">
    <property type="component" value="Unassembled WGS sequence"/>
</dbReference>
<feature type="region of interest" description="Disordered" evidence="1">
    <location>
        <begin position="1"/>
        <end position="40"/>
    </location>
</feature>
<evidence type="ECO:0000313" key="3">
    <source>
        <dbReference type="Proteomes" id="UP000821853"/>
    </source>
</evidence>